<keyword evidence="3" id="KW-1185">Reference proteome</keyword>
<evidence type="ECO:0000313" key="2">
    <source>
        <dbReference type="EMBL" id="KAL1381060.1"/>
    </source>
</evidence>
<name>A0ABD1CXS3_CULPP</name>
<proteinExistence type="predicted"/>
<dbReference type="EMBL" id="JBEHCU010008820">
    <property type="protein sequence ID" value="KAL1381060.1"/>
    <property type="molecule type" value="Genomic_DNA"/>
</dbReference>
<feature type="region of interest" description="Disordered" evidence="1">
    <location>
        <begin position="144"/>
        <end position="172"/>
    </location>
</feature>
<sequence>MILETGVLTVNIRKASPENDAFRKTGKPEPLTKFYIVVDDAETICGHWPGFSVSIRISSSLKCSQTTNFEGNKTKWLIITVINYDQASTNNNVAPHTTNAQTADNTNALADIPSIDYNNYAPALPFNNNMAPAYQYPCINPNINAPAPPSNQNTNAQEEQPADNNYAPAQPF</sequence>
<protein>
    <submittedName>
        <fullName evidence="2">Uncharacterized protein</fullName>
    </submittedName>
</protein>
<feature type="compositionally biased region" description="Low complexity" evidence="1">
    <location>
        <begin position="144"/>
        <end position="153"/>
    </location>
</feature>
<organism evidence="2 3">
    <name type="scientific">Culex pipiens pipiens</name>
    <name type="common">Northern house mosquito</name>
    <dbReference type="NCBI Taxonomy" id="38569"/>
    <lineage>
        <taxon>Eukaryota</taxon>
        <taxon>Metazoa</taxon>
        <taxon>Ecdysozoa</taxon>
        <taxon>Arthropoda</taxon>
        <taxon>Hexapoda</taxon>
        <taxon>Insecta</taxon>
        <taxon>Pterygota</taxon>
        <taxon>Neoptera</taxon>
        <taxon>Endopterygota</taxon>
        <taxon>Diptera</taxon>
        <taxon>Nematocera</taxon>
        <taxon>Culicoidea</taxon>
        <taxon>Culicidae</taxon>
        <taxon>Culicinae</taxon>
        <taxon>Culicini</taxon>
        <taxon>Culex</taxon>
        <taxon>Culex</taxon>
    </lineage>
</organism>
<gene>
    <name evidence="2" type="ORF">pipiens_013738</name>
</gene>
<reference evidence="2 3" key="1">
    <citation type="submission" date="2024-05" db="EMBL/GenBank/DDBJ databases">
        <title>Culex pipiens pipiens assembly and annotation.</title>
        <authorList>
            <person name="Alout H."/>
            <person name="Durand T."/>
        </authorList>
    </citation>
    <scope>NUCLEOTIDE SEQUENCE [LARGE SCALE GENOMIC DNA]</scope>
    <source>
        <strain evidence="2">HA-2024</strain>
        <tissue evidence="2">Whole body</tissue>
    </source>
</reference>
<evidence type="ECO:0000313" key="3">
    <source>
        <dbReference type="Proteomes" id="UP001562425"/>
    </source>
</evidence>
<accession>A0ABD1CXS3</accession>
<comment type="caution">
    <text evidence="2">The sequence shown here is derived from an EMBL/GenBank/DDBJ whole genome shotgun (WGS) entry which is preliminary data.</text>
</comment>
<evidence type="ECO:0000256" key="1">
    <source>
        <dbReference type="SAM" id="MobiDB-lite"/>
    </source>
</evidence>
<dbReference type="Proteomes" id="UP001562425">
    <property type="component" value="Unassembled WGS sequence"/>
</dbReference>
<dbReference type="AlphaFoldDB" id="A0ABD1CXS3"/>